<keyword evidence="1 4" id="KW-0349">Heme</keyword>
<name>L0KVL8_METHD</name>
<evidence type="ECO:0000256" key="3">
    <source>
        <dbReference type="ARBA" id="ARBA00023004"/>
    </source>
</evidence>
<keyword evidence="5" id="KW-0472">Membrane</keyword>
<evidence type="ECO:0000256" key="4">
    <source>
        <dbReference type="PROSITE-ProRule" id="PRU00433"/>
    </source>
</evidence>
<dbReference type="InterPro" id="IPR036909">
    <property type="entry name" value="Cyt_c-like_dom_sf"/>
</dbReference>
<accession>L0KVL8</accession>
<evidence type="ECO:0000313" key="7">
    <source>
        <dbReference type="EMBL" id="AGB49482.1"/>
    </source>
</evidence>
<dbReference type="GO" id="GO:0046872">
    <property type="term" value="F:metal ion binding"/>
    <property type="evidence" value="ECO:0007669"/>
    <property type="project" value="UniProtKB-KW"/>
</dbReference>
<proteinExistence type="predicted"/>
<keyword evidence="5" id="KW-1133">Transmembrane helix</keyword>
<dbReference type="GO" id="GO:0020037">
    <property type="term" value="F:heme binding"/>
    <property type="evidence" value="ECO:0007669"/>
    <property type="project" value="InterPro"/>
</dbReference>
<keyword evidence="2 4" id="KW-0479">Metal-binding</keyword>
<dbReference type="GO" id="GO:0009055">
    <property type="term" value="F:electron transfer activity"/>
    <property type="evidence" value="ECO:0007669"/>
    <property type="project" value="InterPro"/>
</dbReference>
<dbReference type="AlphaFoldDB" id="L0KVL8"/>
<evidence type="ECO:0000256" key="5">
    <source>
        <dbReference type="SAM" id="Phobius"/>
    </source>
</evidence>
<dbReference type="HOGENOM" id="CLU_111443_0_0_2"/>
<organism evidence="7 8">
    <name type="scientific">Methanomethylovorans hollandica (strain DSM 15978 / NBRC 107637 / DMS1)</name>
    <dbReference type="NCBI Taxonomy" id="867904"/>
    <lineage>
        <taxon>Archaea</taxon>
        <taxon>Methanobacteriati</taxon>
        <taxon>Methanobacteriota</taxon>
        <taxon>Stenosarchaea group</taxon>
        <taxon>Methanomicrobia</taxon>
        <taxon>Methanosarcinales</taxon>
        <taxon>Methanosarcinaceae</taxon>
        <taxon>Methanomethylovorans</taxon>
    </lineage>
</organism>
<sequence precursor="true">MNKMETYFLGLIGVVIIAILIMIVYMMSLQTSGYNTGYGSMMGSGYGGMMGTGYNQQGGMMGAGYGQQGGMMGSGYIYPYNVEGIKTEFKSNGETIYYTGFNETGKRIPTSYGPQWIYMHGGGCVNCHGVDGQGGVPVMMGYTVPADITYASLTTEENPPFTDEAIRAAIRNGLEPSGESLSPTMPRWQMSDKDLNDTLEYIKTL</sequence>
<feature type="domain" description="Cytochrome c" evidence="6">
    <location>
        <begin position="88"/>
        <end position="205"/>
    </location>
</feature>
<keyword evidence="3 4" id="KW-0408">Iron</keyword>
<dbReference type="Pfam" id="PF00034">
    <property type="entry name" value="Cytochrom_C"/>
    <property type="match status" value="1"/>
</dbReference>
<evidence type="ECO:0000256" key="2">
    <source>
        <dbReference type="ARBA" id="ARBA00022723"/>
    </source>
</evidence>
<dbReference type="Gene3D" id="1.10.760.10">
    <property type="entry name" value="Cytochrome c-like domain"/>
    <property type="match status" value="1"/>
</dbReference>
<dbReference type="PROSITE" id="PS51007">
    <property type="entry name" value="CYTC"/>
    <property type="match status" value="1"/>
</dbReference>
<reference evidence="8" key="1">
    <citation type="submission" date="2012-02" db="EMBL/GenBank/DDBJ databases">
        <title>Complete sequence of chromosome of Methanomethylovorans hollandica DSM 15978.</title>
        <authorList>
            <person name="Lucas S."/>
            <person name="Copeland A."/>
            <person name="Lapidus A."/>
            <person name="Glavina del Rio T."/>
            <person name="Dalin E."/>
            <person name="Tice H."/>
            <person name="Bruce D."/>
            <person name="Goodwin L."/>
            <person name="Pitluck S."/>
            <person name="Peters L."/>
            <person name="Mikhailova N."/>
            <person name="Held B."/>
            <person name="Kyrpides N."/>
            <person name="Mavromatis K."/>
            <person name="Ivanova N."/>
            <person name="Brettin T."/>
            <person name="Detter J.C."/>
            <person name="Han C."/>
            <person name="Larimer F."/>
            <person name="Land M."/>
            <person name="Hauser L."/>
            <person name="Markowitz V."/>
            <person name="Cheng J.-F."/>
            <person name="Hugenholtz P."/>
            <person name="Woyke T."/>
            <person name="Wu D."/>
            <person name="Spring S."/>
            <person name="Schroeder M."/>
            <person name="Brambilla E."/>
            <person name="Klenk H.-P."/>
            <person name="Eisen J.A."/>
        </authorList>
    </citation>
    <scope>NUCLEOTIDE SEQUENCE [LARGE SCALE GENOMIC DNA]</scope>
    <source>
        <strain evidence="8">DSM 15978 / NBRC 107637 / DMS1</strain>
    </source>
</reference>
<evidence type="ECO:0000313" key="8">
    <source>
        <dbReference type="Proteomes" id="UP000010866"/>
    </source>
</evidence>
<dbReference type="SUPFAM" id="SSF46626">
    <property type="entry name" value="Cytochrome c"/>
    <property type="match status" value="1"/>
</dbReference>
<feature type="transmembrane region" description="Helical" evidence="5">
    <location>
        <begin position="7"/>
        <end position="27"/>
    </location>
</feature>
<gene>
    <name evidence="7" type="ordered locus">Metho_1253</name>
</gene>
<keyword evidence="8" id="KW-1185">Reference proteome</keyword>
<dbReference type="InterPro" id="IPR009056">
    <property type="entry name" value="Cyt_c-like_dom"/>
</dbReference>
<dbReference type="KEGG" id="mhz:Metho_1253"/>
<protein>
    <submittedName>
        <fullName evidence="7">Cytochrome c, mono-and diheme variants family</fullName>
    </submittedName>
</protein>
<dbReference type="RefSeq" id="WP_015324648.1">
    <property type="nucleotide sequence ID" value="NC_019977.1"/>
</dbReference>
<keyword evidence="5" id="KW-0812">Transmembrane</keyword>
<dbReference type="Proteomes" id="UP000010866">
    <property type="component" value="Chromosome"/>
</dbReference>
<evidence type="ECO:0000256" key="1">
    <source>
        <dbReference type="ARBA" id="ARBA00022617"/>
    </source>
</evidence>
<dbReference type="EMBL" id="CP003362">
    <property type="protein sequence ID" value="AGB49482.1"/>
    <property type="molecule type" value="Genomic_DNA"/>
</dbReference>
<dbReference type="STRING" id="867904.Metho_1253"/>
<dbReference type="GeneID" id="14407062"/>
<evidence type="ECO:0000259" key="6">
    <source>
        <dbReference type="PROSITE" id="PS51007"/>
    </source>
</evidence>